<organism evidence="3 4">
    <name type="scientific">Sordaria macrospora</name>
    <dbReference type="NCBI Taxonomy" id="5147"/>
    <lineage>
        <taxon>Eukaryota</taxon>
        <taxon>Fungi</taxon>
        <taxon>Dikarya</taxon>
        <taxon>Ascomycota</taxon>
        <taxon>Pezizomycotina</taxon>
        <taxon>Sordariomycetes</taxon>
        <taxon>Sordariomycetidae</taxon>
        <taxon>Sordariales</taxon>
        <taxon>Sordariaceae</taxon>
        <taxon>Sordaria</taxon>
    </lineage>
</organism>
<reference evidence="3 4" key="1">
    <citation type="submission" date="2017-07" db="EMBL/GenBank/DDBJ databases">
        <title>Genome sequence of the Sordaria macrospora wild type strain R19027.</title>
        <authorList>
            <person name="Nowrousian M."/>
            <person name="Teichert I."/>
            <person name="Kueck U."/>
        </authorList>
    </citation>
    <scope>NUCLEOTIDE SEQUENCE [LARGE SCALE GENOMIC DNA]</scope>
    <source>
        <strain evidence="3 4">R19027</strain>
        <tissue evidence="3">Mycelium</tissue>
    </source>
</reference>
<evidence type="ECO:0000313" key="4">
    <source>
        <dbReference type="Proteomes" id="UP000433876"/>
    </source>
</evidence>
<keyword evidence="1" id="KW-0378">Hydrolase</keyword>
<proteinExistence type="inferred from homology"/>
<dbReference type="Gene3D" id="3.60.40.10">
    <property type="entry name" value="PPM-type phosphatase domain"/>
    <property type="match status" value="2"/>
</dbReference>
<dbReference type="OMA" id="AYSEPQT"/>
<dbReference type="VEuPathDB" id="FungiDB:SMAC_00235"/>
<sequence>MASVSALRTLSAPCHTARLRLARSSTLTISPTSSSVSSLLLTHNNHNRPAVDGMRYLTTLPPRVGRRVVHQLMTQAPYSTAAEQPASSGPATKFVYNIAASYVAKGRPFNPSTHVFHFNPYHRVSKPGKKAKSARYESGQDAFFVSRVGNKPGEVALGVADGVGGWMDSGVDPADFSHAFCDYMAAAAYENDKQPTKIAAATANGSSAAAGNNGDSTGNAPLTARSLMQKGYEAVCHDPTIKAGGSTAVVGMLDESGTMEVANLGDSGFVIFRLNGVHTASEPQTHAFNTPFQLSVVPPSMLLRAATFGGGLLIDQPRDADVTRHKLKHGDVVVFGSDGLWDNLFNQDILRLVSSTMQKLGAWKDTGAGVQVTEDLTPFTKLDSDDKPIFTLQSFIATHIVSAAKSASMNAKLDGPFAKEVKKYYPQDAWHGGKEDDICVVVVLVSEEPADMATPKARL</sequence>
<dbReference type="PANTHER" id="PTHR12320">
    <property type="entry name" value="PROTEIN PHOSPHATASE 2C"/>
    <property type="match status" value="1"/>
</dbReference>
<comment type="cofactor">
    <cofactor evidence="1">
        <name>Mg(2+)</name>
        <dbReference type="ChEBI" id="CHEBI:18420"/>
    </cofactor>
</comment>
<dbReference type="Proteomes" id="UP000433876">
    <property type="component" value="Unassembled WGS sequence"/>
</dbReference>
<dbReference type="Pfam" id="PF13672">
    <property type="entry name" value="PP2C_2"/>
    <property type="match status" value="1"/>
</dbReference>
<dbReference type="InterPro" id="IPR001932">
    <property type="entry name" value="PPM-type_phosphatase-like_dom"/>
</dbReference>
<comment type="catalytic activity">
    <reaction evidence="1">
        <text>O-phospho-L-seryl-[protein] + H2O = L-seryl-[protein] + phosphate</text>
        <dbReference type="Rhea" id="RHEA:20629"/>
        <dbReference type="Rhea" id="RHEA-COMP:9863"/>
        <dbReference type="Rhea" id="RHEA-COMP:11604"/>
        <dbReference type="ChEBI" id="CHEBI:15377"/>
        <dbReference type="ChEBI" id="CHEBI:29999"/>
        <dbReference type="ChEBI" id="CHEBI:43474"/>
        <dbReference type="ChEBI" id="CHEBI:83421"/>
        <dbReference type="EC" id="3.1.3.16"/>
    </reaction>
</comment>
<name>A0A8S9A4R3_SORMA</name>
<dbReference type="InterPro" id="IPR036457">
    <property type="entry name" value="PPM-type-like_dom_sf"/>
</dbReference>
<evidence type="ECO:0000313" key="3">
    <source>
        <dbReference type="EMBL" id="KAA8636808.1"/>
    </source>
</evidence>
<dbReference type="SMART" id="SM00332">
    <property type="entry name" value="PP2Cc"/>
    <property type="match status" value="1"/>
</dbReference>
<dbReference type="EMBL" id="NMPR01000001">
    <property type="protein sequence ID" value="KAA8636808.1"/>
    <property type="molecule type" value="Genomic_DNA"/>
</dbReference>
<evidence type="ECO:0000259" key="2">
    <source>
        <dbReference type="PROSITE" id="PS51746"/>
    </source>
</evidence>
<comment type="catalytic activity">
    <reaction evidence="1">
        <text>O-phospho-L-threonyl-[protein] + H2O = L-threonyl-[protein] + phosphate</text>
        <dbReference type="Rhea" id="RHEA:47004"/>
        <dbReference type="Rhea" id="RHEA-COMP:11060"/>
        <dbReference type="Rhea" id="RHEA-COMP:11605"/>
        <dbReference type="ChEBI" id="CHEBI:15377"/>
        <dbReference type="ChEBI" id="CHEBI:30013"/>
        <dbReference type="ChEBI" id="CHEBI:43474"/>
        <dbReference type="ChEBI" id="CHEBI:61977"/>
        <dbReference type="EC" id="3.1.3.16"/>
    </reaction>
</comment>
<keyword evidence="1" id="KW-0479">Metal-binding</keyword>
<keyword evidence="1" id="KW-0904">Protein phosphatase</keyword>
<keyword evidence="1" id="KW-0464">Manganese</keyword>
<dbReference type="EC" id="3.1.3.16" evidence="1"/>
<comment type="similarity">
    <text evidence="1">Belongs to the PP2C family.</text>
</comment>
<protein>
    <recommendedName>
        <fullName evidence="1">Protein phosphatase</fullName>
        <ecNumber evidence="1">3.1.3.16</ecNumber>
    </recommendedName>
</protein>
<dbReference type="SMART" id="SM00331">
    <property type="entry name" value="PP2C_SIG"/>
    <property type="match status" value="1"/>
</dbReference>
<dbReference type="InterPro" id="IPR039123">
    <property type="entry name" value="PPTC7"/>
</dbReference>
<dbReference type="AlphaFoldDB" id="A0A8S9A4R3"/>
<evidence type="ECO:0000256" key="1">
    <source>
        <dbReference type="RuleBase" id="RU366020"/>
    </source>
</evidence>
<feature type="domain" description="PPM-type phosphatase" evidence="2">
    <location>
        <begin position="123"/>
        <end position="445"/>
    </location>
</feature>
<dbReference type="PANTHER" id="PTHR12320:SF1">
    <property type="entry name" value="PROTEIN PHOSPHATASE PTC7 HOMOLOG"/>
    <property type="match status" value="1"/>
</dbReference>
<gene>
    <name evidence="3" type="ORF">SMACR_00235</name>
</gene>
<dbReference type="GO" id="GO:0046872">
    <property type="term" value="F:metal ion binding"/>
    <property type="evidence" value="ECO:0007669"/>
    <property type="project" value="UniProtKB-UniRule"/>
</dbReference>
<dbReference type="SUPFAM" id="SSF81606">
    <property type="entry name" value="PP2C-like"/>
    <property type="match status" value="1"/>
</dbReference>
<keyword evidence="1" id="KW-0460">Magnesium</keyword>
<comment type="cofactor">
    <cofactor evidence="1">
        <name>Mn(2+)</name>
        <dbReference type="ChEBI" id="CHEBI:29035"/>
    </cofactor>
</comment>
<accession>A0A8S9A4R3</accession>
<dbReference type="GO" id="GO:0004722">
    <property type="term" value="F:protein serine/threonine phosphatase activity"/>
    <property type="evidence" value="ECO:0007669"/>
    <property type="project" value="UniProtKB-EC"/>
</dbReference>
<dbReference type="PROSITE" id="PS51746">
    <property type="entry name" value="PPM_2"/>
    <property type="match status" value="1"/>
</dbReference>
<comment type="caution">
    <text evidence="3">The sequence shown here is derived from an EMBL/GenBank/DDBJ whole genome shotgun (WGS) entry which is preliminary data.</text>
</comment>